<name>A0A7S4NES9_GUITH</name>
<feature type="compositionally biased region" description="Basic and acidic residues" evidence="3">
    <location>
        <begin position="98"/>
        <end position="117"/>
    </location>
</feature>
<evidence type="ECO:0000256" key="1">
    <source>
        <dbReference type="ARBA" id="ARBA00023121"/>
    </source>
</evidence>
<gene>
    <name evidence="4" type="ORF">GTHE00462_LOCUS9570</name>
</gene>
<dbReference type="AlphaFoldDB" id="A0A7S4NES9"/>
<proteinExistence type="predicted"/>
<dbReference type="Gene3D" id="1.25.40.20">
    <property type="entry name" value="Ankyrin repeat-containing domain"/>
    <property type="match status" value="1"/>
</dbReference>
<feature type="region of interest" description="Disordered" evidence="3">
    <location>
        <begin position="98"/>
        <end position="135"/>
    </location>
</feature>
<keyword evidence="2" id="KW-0040">ANK repeat</keyword>
<dbReference type="InterPro" id="IPR002110">
    <property type="entry name" value="Ankyrin_rpt"/>
</dbReference>
<dbReference type="PROSITE" id="PS50297">
    <property type="entry name" value="ANK_REP_REGION"/>
    <property type="match status" value="2"/>
</dbReference>
<reference evidence="4" key="1">
    <citation type="submission" date="2021-01" db="EMBL/GenBank/DDBJ databases">
        <authorList>
            <person name="Corre E."/>
            <person name="Pelletier E."/>
            <person name="Niang G."/>
            <person name="Scheremetjew M."/>
            <person name="Finn R."/>
            <person name="Kale V."/>
            <person name="Holt S."/>
            <person name="Cochrane G."/>
            <person name="Meng A."/>
            <person name="Brown T."/>
            <person name="Cohen L."/>
        </authorList>
    </citation>
    <scope>NUCLEOTIDE SEQUENCE</scope>
    <source>
        <strain evidence="4">CCMP 2712</strain>
    </source>
</reference>
<dbReference type="Pfam" id="PF12796">
    <property type="entry name" value="Ank_2"/>
    <property type="match status" value="1"/>
</dbReference>
<feature type="compositionally biased region" description="Acidic residues" evidence="3">
    <location>
        <begin position="562"/>
        <end position="571"/>
    </location>
</feature>
<evidence type="ECO:0000256" key="2">
    <source>
        <dbReference type="PROSITE-ProRule" id="PRU00023"/>
    </source>
</evidence>
<keyword evidence="1" id="KW-0446">Lipid-binding</keyword>
<feature type="region of interest" description="Disordered" evidence="3">
    <location>
        <begin position="537"/>
        <end position="588"/>
    </location>
</feature>
<dbReference type="PROSITE" id="PS50088">
    <property type="entry name" value="ANK_REPEAT"/>
    <property type="match status" value="2"/>
</dbReference>
<organism evidence="4">
    <name type="scientific">Guillardia theta</name>
    <name type="common">Cryptophyte</name>
    <name type="synonym">Cryptomonas phi</name>
    <dbReference type="NCBI Taxonomy" id="55529"/>
    <lineage>
        <taxon>Eukaryota</taxon>
        <taxon>Cryptophyceae</taxon>
        <taxon>Pyrenomonadales</taxon>
        <taxon>Geminigeraceae</taxon>
        <taxon>Guillardia</taxon>
    </lineage>
</organism>
<sequence length="704" mass="78250">MTSRGFAHCSSMATRDIRDALAALSDQMYVEQQRKVVRQAQSTMGSAEQKQMLGNKIREAYEELLEALLEKSATVEMIESDHHMKVASIRRHEKLEAMTMHEKRSRDYENIRTDASKKGSNKSRSKRSSSVDLPWRRSSSRRAEIITRNNVRSEEDLSNLVSEEERSAIRKRLSSLTRTTSRLDTKIAAIAHQFGLRQVNEIAASYPQLSLDSVQQQVHSQVLHAQSQVSLPPISLSRRRIAEADMGQLTSPRLMKTDSYIAPHLFEEGEPEDSPPSLAQSLTTLRESSLSFGDQKPLGLVYRSARASQGPAMKEMQLKSVDMEQNAMQVRGPGSLYLSRASTRSEERSGEGLLTSAGQTLKDDEEDFEEGVWRAVEKVRMFENLESWIEDTIRRHLQGDDLTNPRVIFSTDGAEGARGDAHTEELRTSRTKSALSATKRQASSHAVAAEGSDDSVFSPLVAKLQSKLKDSRRLRSNVEGIRLQDRKETEEQATFARKKTGQEVQQVYLLSELGKTSPQHAKSSQVISDRRKEFETLKSKASATESFRNNVEQGGGLTVGEGMEEGPETEPPESRDNSPRDDASSAVPVKKLSANDLEAFFGHIRHKNKADIEEVLAQGFDVNARDASGKSALMVAAQNGNKKLAKRFLRMGADPNQADRQGNTALHFAFSVGYKELADYLISKGADDTLTNVAGKTCYDGLKT</sequence>
<dbReference type="InterPro" id="IPR036770">
    <property type="entry name" value="Ankyrin_rpt-contain_sf"/>
</dbReference>
<feature type="compositionally biased region" description="Basic and acidic residues" evidence="3">
    <location>
        <begin position="572"/>
        <end position="583"/>
    </location>
</feature>
<dbReference type="PANTHER" id="PTHR24119:SF0">
    <property type="entry name" value="ACYL-COA-BINDING DOMAIN-CONTAINING PROTEIN 6"/>
    <property type="match status" value="1"/>
</dbReference>
<accession>A0A7S4NES9</accession>
<dbReference type="SMART" id="SM00248">
    <property type="entry name" value="ANK"/>
    <property type="match status" value="2"/>
</dbReference>
<protein>
    <submittedName>
        <fullName evidence="4">Uncharacterized protein</fullName>
    </submittedName>
</protein>
<evidence type="ECO:0000313" key="4">
    <source>
        <dbReference type="EMBL" id="CAE2283532.1"/>
    </source>
</evidence>
<dbReference type="GO" id="GO:0000062">
    <property type="term" value="F:fatty-acyl-CoA binding"/>
    <property type="evidence" value="ECO:0007669"/>
    <property type="project" value="TreeGrafter"/>
</dbReference>
<dbReference type="SUPFAM" id="SSF48403">
    <property type="entry name" value="Ankyrin repeat"/>
    <property type="match status" value="1"/>
</dbReference>
<dbReference type="EMBL" id="HBKN01012223">
    <property type="protein sequence ID" value="CAE2283532.1"/>
    <property type="molecule type" value="Transcribed_RNA"/>
</dbReference>
<dbReference type="PANTHER" id="PTHR24119">
    <property type="entry name" value="ACYL-COA-BINDING DOMAIN-CONTAINING PROTEIN 6"/>
    <property type="match status" value="1"/>
</dbReference>
<feature type="repeat" description="ANK" evidence="2">
    <location>
        <begin position="661"/>
        <end position="693"/>
    </location>
</feature>
<feature type="compositionally biased region" description="Polar residues" evidence="3">
    <location>
        <begin position="539"/>
        <end position="552"/>
    </location>
</feature>
<evidence type="ECO:0000256" key="3">
    <source>
        <dbReference type="SAM" id="MobiDB-lite"/>
    </source>
</evidence>
<feature type="repeat" description="ANK" evidence="2">
    <location>
        <begin position="628"/>
        <end position="660"/>
    </location>
</feature>